<keyword evidence="2 3" id="KW-0175">Coiled coil</keyword>
<dbReference type="AlphaFoldDB" id="A0A9D5D5Z6"/>
<evidence type="ECO:0000256" key="3">
    <source>
        <dbReference type="SAM" id="Coils"/>
    </source>
</evidence>
<comment type="similarity">
    <text evidence="1">Belongs to the ICR family.</text>
</comment>
<proteinExistence type="inferred from homology"/>
<gene>
    <name evidence="4" type="ORF">J5N97_004371</name>
</gene>
<evidence type="ECO:0000256" key="2">
    <source>
        <dbReference type="ARBA" id="ARBA00023054"/>
    </source>
</evidence>
<evidence type="ECO:0000256" key="1">
    <source>
        <dbReference type="ARBA" id="ARBA00009778"/>
    </source>
</evidence>
<name>A0A9D5D5Z6_9LILI</name>
<dbReference type="EMBL" id="JAGGNH010000001">
    <property type="protein sequence ID" value="KAJ0986015.1"/>
    <property type="molecule type" value="Genomic_DNA"/>
</dbReference>
<protein>
    <submittedName>
        <fullName evidence="4">Uncharacterized protein</fullName>
    </submittedName>
</protein>
<dbReference type="Proteomes" id="UP001085076">
    <property type="component" value="Miscellaneous, Linkage group lg01"/>
</dbReference>
<accession>A0A9D5D5Z6</accession>
<dbReference type="PANTHER" id="PTHR34224:SF2">
    <property type="entry name" value="INTERACTOR OF CONSTITUTIVE ACTIVE ROPS 4"/>
    <property type="match status" value="1"/>
</dbReference>
<reference evidence="4" key="1">
    <citation type="submission" date="2021-03" db="EMBL/GenBank/DDBJ databases">
        <authorList>
            <person name="Li Z."/>
            <person name="Yang C."/>
        </authorList>
    </citation>
    <scope>NUCLEOTIDE SEQUENCE</scope>
    <source>
        <strain evidence="4">Dzin_1.0</strain>
        <tissue evidence="4">Leaf</tissue>
    </source>
</reference>
<keyword evidence="5" id="KW-1185">Reference proteome</keyword>
<sequence>MGDELNEIRGKAEELKKKLESEEKDKAMLEMEMKRLKVQTEQWRKAAETAAAVLAEDDGVWAMEKQLWIGTPEEEGFKGGRRKSSGGMKVFAELWKKKSGNSNY</sequence>
<organism evidence="4 5">
    <name type="scientific">Dioscorea zingiberensis</name>
    <dbReference type="NCBI Taxonomy" id="325984"/>
    <lineage>
        <taxon>Eukaryota</taxon>
        <taxon>Viridiplantae</taxon>
        <taxon>Streptophyta</taxon>
        <taxon>Embryophyta</taxon>
        <taxon>Tracheophyta</taxon>
        <taxon>Spermatophyta</taxon>
        <taxon>Magnoliopsida</taxon>
        <taxon>Liliopsida</taxon>
        <taxon>Dioscoreales</taxon>
        <taxon>Dioscoreaceae</taxon>
        <taxon>Dioscorea</taxon>
    </lineage>
</organism>
<evidence type="ECO:0000313" key="4">
    <source>
        <dbReference type="EMBL" id="KAJ0986015.1"/>
    </source>
</evidence>
<feature type="coiled-coil region" evidence="3">
    <location>
        <begin position="2"/>
        <end position="46"/>
    </location>
</feature>
<comment type="caution">
    <text evidence="4">The sequence shown here is derived from an EMBL/GenBank/DDBJ whole genome shotgun (WGS) entry which is preliminary data.</text>
</comment>
<dbReference type="PANTHER" id="PTHR34224">
    <property type="entry name" value="INTERACTOR OF CONSTITUTIVE ACTIVE ROPS 2, CHLOROPLASTIC-RELATED"/>
    <property type="match status" value="1"/>
</dbReference>
<evidence type="ECO:0000313" key="5">
    <source>
        <dbReference type="Proteomes" id="UP001085076"/>
    </source>
</evidence>
<dbReference type="InterPro" id="IPR029688">
    <property type="entry name" value="ICR"/>
</dbReference>
<reference evidence="4" key="2">
    <citation type="journal article" date="2022" name="Hortic Res">
        <title>The genome of Dioscorea zingiberensis sheds light on the biosynthesis, origin and evolution of the medicinally important diosgenin saponins.</title>
        <authorList>
            <person name="Li Y."/>
            <person name="Tan C."/>
            <person name="Li Z."/>
            <person name="Guo J."/>
            <person name="Li S."/>
            <person name="Chen X."/>
            <person name="Wang C."/>
            <person name="Dai X."/>
            <person name="Yang H."/>
            <person name="Song W."/>
            <person name="Hou L."/>
            <person name="Xu J."/>
            <person name="Tong Z."/>
            <person name="Xu A."/>
            <person name="Yuan X."/>
            <person name="Wang W."/>
            <person name="Yang Q."/>
            <person name="Chen L."/>
            <person name="Sun Z."/>
            <person name="Wang K."/>
            <person name="Pan B."/>
            <person name="Chen J."/>
            <person name="Bao Y."/>
            <person name="Liu F."/>
            <person name="Qi X."/>
            <person name="Gang D.R."/>
            <person name="Wen J."/>
            <person name="Li J."/>
        </authorList>
    </citation>
    <scope>NUCLEOTIDE SEQUENCE</scope>
    <source>
        <strain evidence="4">Dzin_1.0</strain>
    </source>
</reference>